<keyword evidence="3" id="KW-0695">RNA-directed DNA polymerase</keyword>
<comment type="similarity">
    <text evidence="1">Belongs to the bacterial reverse transcriptase family.</text>
</comment>
<dbReference type="GO" id="GO:0003964">
    <property type="term" value="F:RNA-directed DNA polymerase activity"/>
    <property type="evidence" value="ECO:0007669"/>
    <property type="project" value="UniProtKB-KW"/>
</dbReference>
<dbReference type="Pfam" id="PF08388">
    <property type="entry name" value="GIIM"/>
    <property type="match status" value="1"/>
</dbReference>
<dbReference type="InterPro" id="IPR013597">
    <property type="entry name" value="Mat_intron_G2"/>
</dbReference>
<feature type="domain" description="Reverse transcriptase" evidence="2">
    <location>
        <begin position="1"/>
        <end position="124"/>
    </location>
</feature>
<gene>
    <name evidence="3" type="ORF">BECKSD772D_GA0070982_12322</name>
</gene>
<dbReference type="PANTHER" id="PTHR34047">
    <property type="entry name" value="NUCLEAR INTRON MATURASE 1, MITOCHONDRIAL-RELATED"/>
    <property type="match status" value="1"/>
</dbReference>
<dbReference type="CDD" id="cd01651">
    <property type="entry name" value="RT_G2_intron"/>
    <property type="match status" value="1"/>
</dbReference>
<dbReference type="SUPFAM" id="SSF56672">
    <property type="entry name" value="DNA/RNA polymerases"/>
    <property type="match status" value="1"/>
</dbReference>
<evidence type="ECO:0000259" key="2">
    <source>
        <dbReference type="PROSITE" id="PS50878"/>
    </source>
</evidence>
<name>A0A451BS94_9GAMM</name>
<accession>A0A451BS94</accession>
<organism evidence="3">
    <name type="scientific">Candidatus Kentrum sp. SD</name>
    <dbReference type="NCBI Taxonomy" id="2126332"/>
    <lineage>
        <taxon>Bacteria</taxon>
        <taxon>Pseudomonadati</taxon>
        <taxon>Pseudomonadota</taxon>
        <taxon>Gammaproteobacteria</taxon>
        <taxon>Candidatus Kentrum</taxon>
    </lineage>
</organism>
<dbReference type="InterPro" id="IPR043502">
    <property type="entry name" value="DNA/RNA_pol_sf"/>
</dbReference>
<dbReference type="InterPro" id="IPR043128">
    <property type="entry name" value="Rev_trsase/Diguanyl_cyclase"/>
</dbReference>
<dbReference type="Gene3D" id="3.30.70.270">
    <property type="match status" value="1"/>
</dbReference>
<dbReference type="InterPro" id="IPR000477">
    <property type="entry name" value="RT_dom"/>
</dbReference>
<dbReference type="PANTHER" id="PTHR34047:SF8">
    <property type="entry name" value="PROTEIN YKFC"/>
    <property type="match status" value="1"/>
</dbReference>
<keyword evidence="3" id="KW-0808">Transferase</keyword>
<proteinExistence type="inferred from homology"/>
<dbReference type="PROSITE" id="PS50878">
    <property type="entry name" value="RT_POL"/>
    <property type="match status" value="1"/>
</dbReference>
<dbReference type="AlphaFoldDB" id="A0A451BS94"/>
<sequence>MAGLANVVADGNILGLVERFLRAGVIEDGVFKPTTVGTPQGGVISPLLANIALNSLDWLLDRQGMRIKRYADDFVVMCHSHTQAEEALALVQSHLSDELGLKLSPEKTQFARFEEGFAYLGFDLCSRSVTMRAKSVEKFKAKIQEITKRSHNLDEQLIVRLNQVIRGTANYFATPFSHNRKLFTVVDKWIRMRCMKFKRKWKTDNRRFRLKYFRRMGLLSLQDFYPQPA</sequence>
<dbReference type="Pfam" id="PF00078">
    <property type="entry name" value="RVT_1"/>
    <property type="match status" value="1"/>
</dbReference>
<evidence type="ECO:0000256" key="1">
    <source>
        <dbReference type="ARBA" id="ARBA00034120"/>
    </source>
</evidence>
<reference evidence="3" key="1">
    <citation type="submission" date="2019-02" db="EMBL/GenBank/DDBJ databases">
        <authorList>
            <person name="Gruber-Vodicka R. H."/>
            <person name="Seah K. B. B."/>
        </authorList>
    </citation>
    <scope>NUCLEOTIDE SEQUENCE</scope>
    <source>
        <strain evidence="3">BECK_S127</strain>
    </source>
</reference>
<dbReference type="EMBL" id="CAADHB010000232">
    <property type="protein sequence ID" value="VFK81137.1"/>
    <property type="molecule type" value="Genomic_DNA"/>
</dbReference>
<protein>
    <submittedName>
        <fullName evidence="3">Group II intron reverse transcriptase/maturase</fullName>
    </submittedName>
</protein>
<keyword evidence="3" id="KW-0548">Nucleotidyltransferase</keyword>
<dbReference type="InterPro" id="IPR051083">
    <property type="entry name" value="GrpII_Intron_Splice-Mob/Def"/>
</dbReference>
<evidence type="ECO:0000313" key="3">
    <source>
        <dbReference type="EMBL" id="VFK81137.1"/>
    </source>
</evidence>